<dbReference type="InterPro" id="IPR001087">
    <property type="entry name" value="GDSL"/>
</dbReference>
<dbReference type="EMBL" id="JAJSOW010000108">
    <property type="protein sequence ID" value="KAI9153896.1"/>
    <property type="molecule type" value="Genomic_DNA"/>
</dbReference>
<dbReference type="Pfam" id="PF00657">
    <property type="entry name" value="Lipase_GDSL"/>
    <property type="match status" value="1"/>
</dbReference>
<reference evidence="6" key="2">
    <citation type="submission" date="2023-02" db="EMBL/GenBank/DDBJ databases">
        <authorList>
            <person name="Swenson N.G."/>
            <person name="Wegrzyn J.L."/>
            <person name="Mcevoy S.L."/>
        </authorList>
    </citation>
    <scope>NUCLEOTIDE SEQUENCE</scope>
    <source>
        <strain evidence="6">91603</strain>
        <tissue evidence="6">Leaf</tissue>
    </source>
</reference>
<proteinExistence type="inferred from homology"/>
<comment type="caution">
    <text evidence="6">The sequence shown here is derived from an EMBL/GenBank/DDBJ whole genome shotgun (WGS) entry which is preliminary data.</text>
</comment>
<dbReference type="InterPro" id="IPR035669">
    <property type="entry name" value="SGNH_plant_lipase-like"/>
</dbReference>
<evidence type="ECO:0008006" key="8">
    <source>
        <dbReference type="Google" id="ProtNLM"/>
    </source>
</evidence>
<protein>
    <recommendedName>
        <fullName evidence="8">GDSL esterase/lipase At5g03610-like</fullName>
    </recommendedName>
</protein>
<dbReference type="PANTHER" id="PTHR46020:SF32">
    <property type="entry name" value="GDSL ESTERASE_LIPASE"/>
    <property type="match status" value="1"/>
</dbReference>
<feature type="chain" id="PRO_5042157346" description="GDSL esterase/lipase At5g03610-like" evidence="5">
    <location>
        <begin position="24"/>
        <end position="353"/>
    </location>
</feature>
<dbReference type="GO" id="GO:0016042">
    <property type="term" value="P:lipid catabolic process"/>
    <property type="evidence" value="ECO:0007669"/>
    <property type="project" value="UniProtKB-KW"/>
</dbReference>
<evidence type="ECO:0000313" key="7">
    <source>
        <dbReference type="Proteomes" id="UP001064489"/>
    </source>
</evidence>
<evidence type="ECO:0000256" key="1">
    <source>
        <dbReference type="ARBA" id="ARBA00008668"/>
    </source>
</evidence>
<dbReference type="GO" id="GO:0016788">
    <property type="term" value="F:hydrolase activity, acting on ester bonds"/>
    <property type="evidence" value="ECO:0007669"/>
    <property type="project" value="InterPro"/>
</dbReference>
<keyword evidence="3" id="KW-0442">Lipid degradation</keyword>
<dbReference type="SUPFAM" id="SSF52266">
    <property type="entry name" value="SGNH hydrolase"/>
    <property type="match status" value="1"/>
</dbReference>
<keyword evidence="4" id="KW-0443">Lipid metabolism</keyword>
<dbReference type="InterPro" id="IPR036514">
    <property type="entry name" value="SGNH_hydro_sf"/>
</dbReference>
<dbReference type="AlphaFoldDB" id="A0AAD5I6L7"/>
<accession>A0AAD5I6L7</accession>
<keyword evidence="7" id="KW-1185">Reference proteome</keyword>
<comment type="similarity">
    <text evidence="1">Belongs to the 'GDSL' lipolytic enzyme family.</text>
</comment>
<dbReference type="Gene3D" id="3.40.50.1110">
    <property type="entry name" value="SGNH hydrolase"/>
    <property type="match status" value="1"/>
</dbReference>
<dbReference type="CDD" id="cd01837">
    <property type="entry name" value="SGNH_plant_lipase_like"/>
    <property type="match status" value="1"/>
</dbReference>
<name>A0AAD5I6L7_ACENE</name>
<reference evidence="6" key="1">
    <citation type="journal article" date="2022" name="Plant J.">
        <title>Strategies of tolerance reflected in two North American maple genomes.</title>
        <authorList>
            <person name="McEvoy S.L."/>
            <person name="Sezen U.U."/>
            <person name="Trouern-Trend A."/>
            <person name="McMahon S.M."/>
            <person name="Schaberg P.G."/>
            <person name="Yang J."/>
            <person name="Wegrzyn J.L."/>
            <person name="Swenson N.G."/>
        </authorList>
    </citation>
    <scope>NUCLEOTIDE SEQUENCE</scope>
    <source>
        <strain evidence="6">91603</strain>
    </source>
</reference>
<dbReference type="PANTHER" id="PTHR46020">
    <property type="entry name" value="OSJNBB0059K02.9 PROTEIN"/>
    <property type="match status" value="1"/>
</dbReference>
<evidence type="ECO:0000313" key="6">
    <source>
        <dbReference type="EMBL" id="KAI9153896.1"/>
    </source>
</evidence>
<evidence type="ECO:0000256" key="5">
    <source>
        <dbReference type="SAM" id="SignalP"/>
    </source>
</evidence>
<sequence length="353" mass="38966">MEPRKLLSSLFYFSLLSLLPGNQQVVGSAHHRHLFDFRPSKLFLFGDSYADTGNLGRSVGRSWKEPYGITFPGKPAGRFSSGRVLTDYLAKFVGIKSPITYKLRRVGGEYLSNGMNFAYGGTGVFEITSPLPNMTTQIGYFEQLIKEEVYNLLEIRQSSAAILVLSGNDYSSYLSRNGSAQGFPSFITQVVNQLALNLKRIQGLGLKKVAVTTLQPSGCLPQITVASSFQKCNGSLNSLANYHNLLLKQSVAKLNNETKETTFVIIDLYSAFMTVFTNKSDHLGSTIFENPLKPCCVGISSGDVCGSVDENGTKKYTVCENPEAAFFWDTVHPTQEGWRSVYSALQSNLQQLY</sequence>
<evidence type="ECO:0000256" key="3">
    <source>
        <dbReference type="ARBA" id="ARBA00022963"/>
    </source>
</evidence>
<keyword evidence="5" id="KW-0732">Signal</keyword>
<organism evidence="6 7">
    <name type="scientific">Acer negundo</name>
    <name type="common">Box elder</name>
    <dbReference type="NCBI Taxonomy" id="4023"/>
    <lineage>
        <taxon>Eukaryota</taxon>
        <taxon>Viridiplantae</taxon>
        <taxon>Streptophyta</taxon>
        <taxon>Embryophyta</taxon>
        <taxon>Tracheophyta</taxon>
        <taxon>Spermatophyta</taxon>
        <taxon>Magnoliopsida</taxon>
        <taxon>eudicotyledons</taxon>
        <taxon>Gunneridae</taxon>
        <taxon>Pentapetalae</taxon>
        <taxon>rosids</taxon>
        <taxon>malvids</taxon>
        <taxon>Sapindales</taxon>
        <taxon>Sapindaceae</taxon>
        <taxon>Hippocastanoideae</taxon>
        <taxon>Acereae</taxon>
        <taxon>Acer</taxon>
    </lineage>
</organism>
<dbReference type="Proteomes" id="UP001064489">
    <property type="component" value="Chromosome 11"/>
</dbReference>
<feature type="signal peptide" evidence="5">
    <location>
        <begin position="1"/>
        <end position="23"/>
    </location>
</feature>
<evidence type="ECO:0000256" key="4">
    <source>
        <dbReference type="ARBA" id="ARBA00023098"/>
    </source>
</evidence>
<keyword evidence="2" id="KW-0378">Hydrolase</keyword>
<gene>
    <name evidence="6" type="ORF">LWI28_018086</name>
</gene>
<evidence type="ECO:0000256" key="2">
    <source>
        <dbReference type="ARBA" id="ARBA00022801"/>
    </source>
</evidence>